<dbReference type="Gene3D" id="3.30.40.10">
    <property type="entry name" value="Zinc/RING finger domain, C3HC4 (zinc finger)"/>
    <property type="match status" value="1"/>
</dbReference>
<evidence type="ECO:0000256" key="1">
    <source>
        <dbReference type="ARBA" id="ARBA00022723"/>
    </source>
</evidence>
<evidence type="ECO:0000256" key="3">
    <source>
        <dbReference type="ARBA" id="ARBA00022833"/>
    </source>
</evidence>
<keyword evidence="2 4" id="KW-0863">Zinc-finger</keyword>
<proteinExistence type="predicted"/>
<reference evidence="6" key="1">
    <citation type="submission" date="2021-10" db="EMBL/GenBank/DDBJ databases">
        <title>Tropical sea cucumber genome reveals ecological adaptation and Cuvierian tubules defense mechanism.</title>
        <authorList>
            <person name="Chen T."/>
        </authorList>
    </citation>
    <scope>NUCLEOTIDE SEQUENCE</scope>
    <source>
        <strain evidence="6">Nanhai2018</strain>
        <tissue evidence="6">Muscle</tissue>
    </source>
</reference>
<evidence type="ECO:0000313" key="7">
    <source>
        <dbReference type="Proteomes" id="UP001152320"/>
    </source>
</evidence>
<name>A0A9Q1C4P9_HOLLE</name>
<evidence type="ECO:0000256" key="2">
    <source>
        <dbReference type="ARBA" id="ARBA00022771"/>
    </source>
</evidence>
<dbReference type="InterPro" id="IPR004181">
    <property type="entry name" value="Znf_MIZ"/>
</dbReference>
<dbReference type="GO" id="GO:0008270">
    <property type="term" value="F:zinc ion binding"/>
    <property type="evidence" value="ECO:0007669"/>
    <property type="project" value="UniProtKB-KW"/>
</dbReference>
<dbReference type="OrthoDB" id="10263264at2759"/>
<evidence type="ECO:0000259" key="5">
    <source>
        <dbReference type="PROSITE" id="PS51044"/>
    </source>
</evidence>
<evidence type="ECO:0000313" key="6">
    <source>
        <dbReference type="EMBL" id="KAJ8038395.1"/>
    </source>
</evidence>
<sequence length="129" mass="14658">MNDGLYVDFIQVPLICVYTHKRIDVPCRTLQCQHIQCFDASALFQKPRYIRSVLQQTSSEDIQIYADCTWASVKDPDESHTDKALKDGSDDVIDLTNETVIDLTELDVTIDEIDKTLQNSANDDECIKS</sequence>
<feature type="domain" description="SP-RING-type" evidence="5">
    <location>
        <begin position="1"/>
        <end position="79"/>
    </location>
</feature>
<dbReference type="GO" id="GO:0016874">
    <property type="term" value="F:ligase activity"/>
    <property type="evidence" value="ECO:0007669"/>
    <property type="project" value="UniProtKB-KW"/>
</dbReference>
<keyword evidence="7" id="KW-1185">Reference proteome</keyword>
<protein>
    <submittedName>
        <fullName evidence="6">E3 SUMO-protein ligase PIAS1</fullName>
    </submittedName>
</protein>
<keyword evidence="6" id="KW-0436">Ligase</keyword>
<organism evidence="6 7">
    <name type="scientific">Holothuria leucospilota</name>
    <name type="common">Black long sea cucumber</name>
    <name type="synonym">Mertensiothuria leucospilota</name>
    <dbReference type="NCBI Taxonomy" id="206669"/>
    <lineage>
        <taxon>Eukaryota</taxon>
        <taxon>Metazoa</taxon>
        <taxon>Echinodermata</taxon>
        <taxon>Eleutherozoa</taxon>
        <taxon>Echinozoa</taxon>
        <taxon>Holothuroidea</taxon>
        <taxon>Aspidochirotacea</taxon>
        <taxon>Aspidochirotida</taxon>
        <taxon>Holothuriidae</taxon>
        <taxon>Holothuria</taxon>
    </lineage>
</organism>
<dbReference type="EMBL" id="JAIZAY010000007">
    <property type="protein sequence ID" value="KAJ8038395.1"/>
    <property type="molecule type" value="Genomic_DNA"/>
</dbReference>
<evidence type="ECO:0000256" key="4">
    <source>
        <dbReference type="PROSITE-ProRule" id="PRU00452"/>
    </source>
</evidence>
<accession>A0A9Q1C4P9</accession>
<gene>
    <name evidence="6" type="ORF">HOLleu_15815</name>
</gene>
<keyword evidence="3" id="KW-0862">Zinc</keyword>
<comment type="caution">
    <text evidence="6">The sequence shown here is derived from an EMBL/GenBank/DDBJ whole genome shotgun (WGS) entry which is preliminary data.</text>
</comment>
<keyword evidence="1" id="KW-0479">Metal-binding</keyword>
<dbReference type="Proteomes" id="UP001152320">
    <property type="component" value="Chromosome 7"/>
</dbReference>
<dbReference type="PROSITE" id="PS51044">
    <property type="entry name" value="ZF_SP_RING"/>
    <property type="match status" value="1"/>
</dbReference>
<dbReference type="InterPro" id="IPR013083">
    <property type="entry name" value="Znf_RING/FYVE/PHD"/>
</dbReference>
<dbReference type="Pfam" id="PF02891">
    <property type="entry name" value="zf-MIZ"/>
    <property type="match status" value="1"/>
</dbReference>
<dbReference type="AlphaFoldDB" id="A0A9Q1C4P9"/>